<keyword evidence="1" id="KW-0472">Membrane</keyword>
<dbReference type="STRING" id="1095776.SAMN04515672_3084"/>
<dbReference type="Proteomes" id="UP000198882">
    <property type="component" value="Unassembled WGS sequence"/>
</dbReference>
<sequence length="200" mass="21926">MEREDGVAHAPRTGARGLWDRLVGPESTRAENGLILGYSVVFCTGLLLYTTIAQPDWTPLQRGVVVLVAFDIAGGIVANTTVSGTRWWHRPAQTRRDHLRFVAGHLHPFVLAWLFVGLTWADAAVIYGFLVCGAAVILATPDDLERPVAMGVFSVGLLVALYVVAVPNGLEWFVPFLYLKLLPGHLVDGRRDRKSVAKSR</sequence>
<name>A0A1G9BTL2_9EURY</name>
<dbReference type="EMBL" id="FNFE01000004">
    <property type="protein sequence ID" value="SDK42801.1"/>
    <property type="molecule type" value="Genomic_DNA"/>
</dbReference>
<keyword evidence="1" id="KW-0812">Transmembrane</keyword>
<feature type="transmembrane region" description="Helical" evidence="1">
    <location>
        <begin position="64"/>
        <end position="87"/>
    </location>
</feature>
<feature type="transmembrane region" description="Helical" evidence="1">
    <location>
        <begin position="34"/>
        <end position="52"/>
    </location>
</feature>
<keyword evidence="3" id="KW-1185">Reference proteome</keyword>
<protein>
    <submittedName>
        <fullName evidence="2">Uncharacterized protein</fullName>
    </submittedName>
</protein>
<keyword evidence="1" id="KW-1133">Transmembrane helix</keyword>
<accession>A0A1G9BTL2</accession>
<dbReference type="OrthoDB" id="304659at2157"/>
<gene>
    <name evidence="2" type="ORF">SAMN04515672_3084</name>
</gene>
<feature type="transmembrane region" description="Helical" evidence="1">
    <location>
        <begin position="148"/>
        <end position="166"/>
    </location>
</feature>
<reference evidence="3" key="1">
    <citation type="submission" date="2016-10" db="EMBL/GenBank/DDBJ databases">
        <authorList>
            <person name="Varghese N."/>
            <person name="Submissions S."/>
        </authorList>
    </citation>
    <scope>NUCLEOTIDE SEQUENCE [LARGE SCALE GENOMIC DNA]</scope>
    <source>
        <strain evidence="3">B4,CECT 8067,JCM 17497</strain>
    </source>
</reference>
<evidence type="ECO:0000313" key="3">
    <source>
        <dbReference type="Proteomes" id="UP000198882"/>
    </source>
</evidence>
<feature type="transmembrane region" description="Helical" evidence="1">
    <location>
        <begin position="99"/>
        <end position="118"/>
    </location>
</feature>
<organism evidence="2 3">
    <name type="scientific">Natronorubrum texcoconense</name>
    <dbReference type="NCBI Taxonomy" id="1095776"/>
    <lineage>
        <taxon>Archaea</taxon>
        <taxon>Methanobacteriati</taxon>
        <taxon>Methanobacteriota</taxon>
        <taxon>Stenosarchaea group</taxon>
        <taxon>Halobacteria</taxon>
        <taxon>Halobacteriales</taxon>
        <taxon>Natrialbaceae</taxon>
        <taxon>Natronorubrum</taxon>
    </lineage>
</organism>
<dbReference type="RefSeq" id="WP_090308632.1">
    <property type="nucleotide sequence ID" value="NZ_FNFE01000004.1"/>
</dbReference>
<feature type="transmembrane region" description="Helical" evidence="1">
    <location>
        <begin position="124"/>
        <end position="141"/>
    </location>
</feature>
<dbReference type="AlphaFoldDB" id="A0A1G9BTL2"/>
<evidence type="ECO:0000313" key="2">
    <source>
        <dbReference type="EMBL" id="SDK42801.1"/>
    </source>
</evidence>
<proteinExistence type="predicted"/>
<evidence type="ECO:0000256" key="1">
    <source>
        <dbReference type="SAM" id="Phobius"/>
    </source>
</evidence>